<organism evidence="3">
    <name type="scientific">Diabrotica virgifera virgifera</name>
    <name type="common">western corn rootworm</name>
    <dbReference type="NCBI Taxonomy" id="50390"/>
    <lineage>
        <taxon>Eukaryota</taxon>
        <taxon>Metazoa</taxon>
        <taxon>Ecdysozoa</taxon>
        <taxon>Arthropoda</taxon>
        <taxon>Hexapoda</taxon>
        <taxon>Insecta</taxon>
        <taxon>Pterygota</taxon>
        <taxon>Neoptera</taxon>
        <taxon>Endopterygota</taxon>
        <taxon>Coleoptera</taxon>
        <taxon>Polyphaga</taxon>
        <taxon>Cucujiformia</taxon>
        <taxon>Chrysomeloidea</taxon>
        <taxon>Chrysomelidae</taxon>
        <taxon>Galerucinae</taxon>
        <taxon>Diabroticina</taxon>
        <taxon>Diabroticites</taxon>
        <taxon>Diabrotica</taxon>
    </lineage>
</organism>
<dbReference type="InParanoid" id="A0A6P7F7S8"/>
<keyword evidence="1" id="KW-1133">Transmembrane helix</keyword>
<dbReference type="InterPro" id="IPR016186">
    <property type="entry name" value="C-type_lectin-like/link_sf"/>
</dbReference>
<accession>A0A6P7F7S8</accession>
<gene>
    <name evidence="3" type="primary">LOC114327222</name>
</gene>
<feature type="transmembrane region" description="Helical" evidence="1">
    <location>
        <begin position="38"/>
        <end position="59"/>
    </location>
</feature>
<dbReference type="Pfam" id="PF00059">
    <property type="entry name" value="Lectin_C"/>
    <property type="match status" value="1"/>
</dbReference>
<evidence type="ECO:0000313" key="3">
    <source>
        <dbReference type="RefSeq" id="XP_028131566.1"/>
    </source>
</evidence>
<dbReference type="OrthoDB" id="8066719at2759"/>
<protein>
    <submittedName>
        <fullName evidence="3">Uncharacterized protein LOC114327222 isoform X1</fullName>
    </submittedName>
</protein>
<feature type="domain" description="C-type lectin" evidence="2">
    <location>
        <begin position="174"/>
        <end position="290"/>
    </location>
</feature>
<dbReference type="InterPro" id="IPR016187">
    <property type="entry name" value="CTDL_fold"/>
</dbReference>
<dbReference type="PROSITE" id="PS50041">
    <property type="entry name" value="C_TYPE_LECTIN_2"/>
    <property type="match status" value="1"/>
</dbReference>
<evidence type="ECO:0000259" key="2">
    <source>
        <dbReference type="PROSITE" id="PS50041"/>
    </source>
</evidence>
<dbReference type="SUPFAM" id="SSF56436">
    <property type="entry name" value="C-type lectin-like"/>
    <property type="match status" value="1"/>
</dbReference>
<dbReference type="InterPro" id="IPR001304">
    <property type="entry name" value="C-type_lectin-like"/>
</dbReference>
<dbReference type="Gene3D" id="3.10.100.10">
    <property type="entry name" value="Mannose-Binding Protein A, subunit A"/>
    <property type="match status" value="1"/>
</dbReference>
<keyword evidence="1" id="KW-0812">Transmembrane</keyword>
<reference evidence="3" key="1">
    <citation type="submission" date="2025-08" db="UniProtKB">
        <authorList>
            <consortium name="RefSeq"/>
        </authorList>
    </citation>
    <scope>IDENTIFICATION</scope>
    <source>
        <tissue evidence="3">Whole insect</tissue>
    </source>
</reference>
<dbReference type="AlphaFoldDB" id="A0A6P7F7S8"/>
<keyword evidence="1" id="KW-0472">Membrane</keyword>
<proteinExistence type="predicted"/>
<dbReference type="RefSeq" id="XP_028131566.1">
    <property type="nucleotide sequence ID" value="XM_028275765.1"/>
</dbReference>
<sequence length="352" mass="40397">MQKNEQKSMDTTEESLHPTMDGVDVEDMRDCGKIWTNALYNIYLMKIFMFVLFICVFSSTNARNNCRKEIRKLSYNKIISCHRSTLPVIFWGNANDLKDCENYARQKSGLGFNFSPPEVRNLNTGYTFTCQVLGCPEIAKSSTLIEDVGFDYYSAYGNWKSTENATCISSVGLFSLLTDVNNYTKSIDSCQKIGAEIADVTSELRTKELSRIVNDTLNSWYKTAYVGLDDIKQEGHFVTSFGMMLSCSTFRAWAPGHPIFDTINHDCVVLDDIKFWRVVDCRRKFAVLCEFFPEKPQQKDLDICNKITQKAKRRKCLKQQKHMANTMKNLTRAEQCAIQNAFYDTDTENNNI</sequence>
<evidence type="ECO:0000256" key="1">
    <source>
        <dbReference type="SAM" id="Phobius"/>
    </source>
</evidence>
<name>A0A6P7F7S8_DIAVI</name>